<evidence type="ECO:0000256" key="3">
    <source>
        <dbReference type="ARBA" id="ARBA00022452"/>
    </source>
</evidence>
<evidence type="ECO:0000256" key="6">
    <source>
        <dbReference type="ARBA" id="ARBA00023136"/>
    </source>
</evidence>
<evidence type="ECO:0000256" key="2">
    <source>
        <dbReference type="ARBA" id="ARBA00022448"/>
    </source>
</evidence>
<dbReference type="Gene3D" id="2.40.170.20">
    <property type="entry name" value="TonB-dependent receptor, beta-barrel domain"/>
    <property type="match status" value="1"/>
</dbReference>
<reference evidence="14" key="1">
    <citation type="journal article" date="2019" name="Int. J. Syst. Evol. Microbiol.">
        <title>The Global Catalogue of Microorganisms (GCM) 10K type strain sequencing project: providing services to taxonomists for standard genome sequencing and annotation.</title>
        <authorList>
            <consortium name="The Broad Institute Genomics Platform"/>
            <consortium name="The Broad Institute Genome Sequencing Center for Infectious Disease"/>
            <person name="Wu L."/>
            <person name="Ma J."/>
        </authorList>
    </citation>
    <scope>NUCLEOTIDE SEQUENCE [LARGE SCALE GENOMIC DNA]</scope>
    <source>
        <strain evidence="14">JCM 18200</strain>
    </source>
</reference>
<keyword evidence="4 8" id="KW-0812">Transmembrane</keyword>
<dbReference type="InterPro" id="IPR036942">
    <property type="entry name" value="Beta-barrel_TonB_sf"/>
</dbReference>
<evidence type="ECO:0000256" key="8">
    <source>
        <dbReference type="PROSITE-ProRule" id="PRU01360"/>
    </source>
</evidence>
<keyword evidence="5 9" id="KW-0798">TonB box</keyword>
<protein>
    <submittedName>
        <fullName evidence="13">TonB-dependent receptor</fullName>
    </submittedName>
</protein>
<evidence type="ECO:0000256" key="1">
    <source>
        <dbReference type="ARBA" id="ARBA00004571"/>
    </source>
</evidence>
<dbReference type="InterPro" id="IPR000531">
    <property type="entry name" value="Beta-barrel_TonB"/>
</dbReference>
<evidence type="ECO:0000259" key="11">
    <source>
        <dbReference type="Pfam" id="PF00593"/>
    </source>
</evidence>
<gene>
    <name evidence="13" type="ORF">GCM10023231_26770</name>
</gene>
<dbReference type="InterPro" id="IPR037066">
    <property type="entry name" value="Plug_dom_sf"/>
</dbReference>
<keyword evidence="6 8" id="KW-0472">Membrane</keyword>
<dbReference type="Pfam" id="PF07715">
    <property type="entry name" value="Plug"/>
    <property type="match status" value="1"/>
</dbReference>
<keyword evidence="3 8" id="KW-1134">Transmembrane beta strand</keyword>
<dbReference type="PROSITE" id="PS52016">
    <property type="entry name" value="TONB_DEPENDENT_REC_3"/>
    <property type="match status" value="1"/>
</dbReference>
<dbReference type="Pfam" id="PF00593">
    <property type="entry name" value="TonB_dep_Rec_b-barrel"/>
    <property type="match status" value="1"/>
</dbReference>
<sequence>MKLYLLSFFALASFVPITVLKAQEPKTDTLYQLSPADVQAYLGTQPYLSLPSSVGLLDQNSLTLQQGNTLLPSLNTIPGVRMEERSPGSYRLSIRGSLLRSPFGVRNVKIYIDDIPLTDAAGNTYLNSIDPLAFEQITILKGPDGSLFGANSGGVVLMSPKGIRDQKTPGLALDLSAGSYGLFNQHVSGNFQPSDTYRFSLDYAHQQSDGYRENTASHRHYIQTVQRYNYSAHNEIRLVGFYSTMGYQTPGGLTESQYAENPKQARPAAGPNPGAVEQKAAIYNNTLWGGLVHEAKIGSHVKHVVSVFGTYTDFTNPFLTNYEKRYEHNLGFRSYLTYTQNNHENFKWNINAGIEWQNSKADILNFDNNQGNKGGEQTGDRLKNQQHFYFLRFSGKLEDRLMLETALSLNYYHYAYQNLFPNASDHFERIAPAPTWMPRAALSYLITPNFSWRISTGKGFSPPTSEEVRPSDQMINTNLHAETGWNHETGFRWQNANNRFQADASIFSYRMQDAIVRRIAEDGAESFTNAGGVKQRGLEAALGAWIIQPNEPLFIKGLRLSTNITWSHFRFDDYTDAESNYSGNKLTGVPGEVVVSALHVLFPKKLSVYLQHNYTSSIPLNDANTTFARSYHLFQGKVMWEKNISHTTVRLSGGIDNILNKKYSLGNDINAFGGRFFNAAMPRNYYLGLNVLI</sequence>
<organism evidence="13 14">
    <name type="scientific">Olivibacter ginsenosidimutans</name>
    <dbReference type="NCBI Taxonomy" id="1176537"/>
    <lineage>
        <taxon>Bacteria</taxon>
        <taxon>Pseudomonadati</taxon>
        <taxon>Bacteroidota</taxon>
        <taxon>Sphingobacteriia</taxon>
        <taxon>Sphingobacteriales</taxon>
        <taxon>Sphingobacteriaceae</taxon>
        <taxon>Olivibacter</taxon>
    </lineage>
</organism>
<dbReference type="PANTHER" id="PTHR30069">
    <property type="entry name" value="TONB-DEPENDENT OUTER MEMBRANE RECEPTOR"/>
    <property type="match status" value="1"/>
</dbReference>
<comment type="subcellular location">
    <subcellularLocation>
        <location evidence="1 8">Cell outer membrane</location>
        <topology evidence="1 8">Multi-pass membrane protein</topology>
    </subcellularLocation>
</comment>
<keyword evidence="14" id="KW-1185">Reference proteome</keyword>
<evidence type="ECO:0000256" key="9">
    <source>
        <dbReference type="RuleBase" id="RU003357"/>
    </source>
</evidence>
<evidence type="ECO:0000313" key="13">
    <source>
        <dbReference type="EMBL" id="GAA4796928.1"/>
    </source>
</evidence>
<evidence type="ECO:0000256" key="5">
    <source>
        <dbReference type="ARBA" id="ARBA00023077"/>
    </source>
</evidence>
<keyword evidence="10" id="KW-0732">Signal</keyword>
<evidence type="ECO:0000259" key="12">
    <source>
        <dbReference type="Pfam" id="PF07715"/>
    </source>
</evidence>
<feature type="domain" description="TonB-dependent receptor-like beta-barrel" evidence="11">
    <location>
        <begin position="179"/>
        <end position="658"/>
    </location>
</feature>
<evidence type="ECO:0000256" key="10">
    <source>
        <dbReference type="SAM" id="SignalP"/>
    </source>
</evidence>
<keyword evidence="2 8" id="KW-0813">Transport</keyword>
<name>A0ABP9BL00_9SPHI</name>
<dbReference type="PANTHER" id="PTHR30069:SF28">
    <property type="entry name" value="TONB-DEPENDENT RECEPTOR YNCD-RELATED"/>
    <property type="match status" value="1"/>
</dbReference>
<dbReference type="RefSeq" id="WP_345232302.1">
    <property type="nucleotide sequence ID" value="NZ_BAABIQ010000038.1"/>
</dbReference>
<feature type="signal peptide" evidence="10">
    <location>
        <begin position="1"/>
        <end position="21"/>
    </location>
</feature>
<dbReference type="InterPro" id="IPR012910">
    <property type="entry name" value="Plug_dom"/>
</dbReference>
<dbReference type="InterPro" id="IPR039426">
    <property type="entry name" value="TonB-dep_rcpt-like"/>
</dbReference>
<dbReference type="Proteomes" id="UP001501411">
    <property type="component" value="Unassembled WGS sequence"/>
</dbReference>
<feature type="domain" description="TonB-dependent receptor plug" evidence="12">
    <location>
        <begin position="49"/>
        <end position="155"/>
    </location>
</feature>
<feature type="chain" id="PRO_5047284710" evidence="10">
    <location>
        <begin position="22"/>
        <end position="693"/>
    </location>
</feature>
<accession>A0ABP9BL00</accession>
<keyword evidence="13" id="KW-0675">Receptor</keyword>
<dbReference type="EMBL" id="BAABIQ010000038">
    <property type="protein sequence ID" value="GAA4796928.1"/>
    <property type="molecule type" value="Genomic_DNA"/>
</dbReference>
<keyword evidence="7 8" id="KW-0998">Cell outer membrane</keyword>
<dbReference type="Gene3D" id="2.170.130.10">
    <property type="entry name" value="TonB-dependent receptor, plug domain"/>
    <property type="match status" value="1"/>
</dbReference>
<comment type="similarity">
    <text evidence="8 9">Belongs to the TonB-dependent receptor family.</text>
</comment>
<proteinExistence type="inferred from homology"/>
<evidence type="ECO:0000256" key="7">
    <source>
        <dbReference type="ARBA" id="ARBA00023237"/>
    </source>
</evidence>
<evidence type="ECO:0000256" key="4">
    <source>
        <dbReference type="ARBA" id="ARBA00022692"/>
    </source>
</evidence>
<evidence type="ECO:0000313" key="14">
    <source>
        <dbReference type="Proteomes" id="UP001501411"/>
    </source>
</evidence>
<dbReference type="SUPFAM" id="SSF56935">
    <property type="entry name" value="Porins"/>
    <property type="match status" value="1"/>
</dbReference>
<comment type="caution">
    <text evidence="13">The sequence shown here is derived from an EMBL/GenBank/DDBJ whole genome shotgun (WGS) entry which is preliminary data.</text>
</comment>